<dbReference type="Proteomes" id="UP000789390">
    <property type="component" value="Unassembled WGS sequence"/>
</dbReference>
<keyword evidence="2" id="KW-1185">Reference proteome</keyword>
<dbReference type="AlphaFoldDB" id="A0A8J2S5L8"/>
<dbReference type="EMBL" id="CAKKLH010000309">
    <property type="protein sequence ID" value="CAH0111054.1"/>
    <property type="molecule type" value="Genomic_DNA"/>
</dbReference>
<reference evidence="1" key="1">
    <citation type="submission" date="2021-11" db="EMBL/GenBank/DDBJ databases">
        <authorList>
            <person name="Schell T."/>
        </authorList>
    </citation>
    <scope>NUCLEOTIDE SEQUENCE</scope>
    <source>
        <strain evidence="1">M5</strain>
    </source>
</reference>
<evidence type="ECO:0000313" key="1">
    <source>
        <dbReference type="EMBL" id="CAH0111054.1"/>
    </source>
</evidence>
<dbReference type="OrthoDB" id="6349638at2759"/>
<organism evidence="1 2">
    <name type="scientific">Daphnia galeata</name>
    <dbReference type="NCBI Taxonomy" id="27404"/>
    <lineage>
        <taxon>Eukaryota</taxon>
        <taxon>Metazoa</taxon>
        <taxon>Ecdysozoa</taxon>
        <taxon>Arthropoda</taxon>
        <taxon>Crustacea</taxon>
        <taxon>Branchiopoda</taxon>
        <taxon>Diplostraca</taxon>
        <taxon>Cladocera</taxon>
        <taxon>Anomopoda</taxon>
        <taxon>Daphniidae</taxon>
        <taxon>Daphnia</taxon>
    </lineage>
</organism>
<name>A0A8J2S5L8_9CRUS</name>
<gene>
    <name evidence="1" type="ORF">DGAL_LOCUS14663</name>
</gene>
<evidence type="ECO:0000313" key="2">
    <source>
        <dbReference type="Proteomes" id="UP000789390"/>
    </source>
</evidence>
<proteinExistence type="predicted"/>
<protein>
    <submittedName>
        <fullName evidence="1">Uncharacterized protein</fullName>
    </submittedName>
</protein>
<sequence length="205" mass="24655">MGSSGVRRILKSEIHSGVFDINRNSVPVPKEIPRLTETEMTSNTAFSLITRYPVNSYERLQVALQLVEFSLEFWTRTFTLRNCRHDSRRTCAVCKDRYHYLRCIVENDLDSSQEIPRETRFEGRNQNYVNEPSNNRNRIYALMDRLDRNNSRQWFQEDIRRRALNSAREEQFHKYTESDVDKWRWGLRYEEYVPLQINQRAMTFG</sequence>
<accession>A0A8J2S5L8</accession>
<comment type="caution">
    <text evidence="1">The sequence shown here is derived from an EMBL/GenBank/DDBJ whole genome shotgun (WGS) entry which is preliminary data.</text>
</comment>